<evidence type="ECO:0000313" key="1">
    <source>
        <dbReference type="EMBL" id="RHZ70352.1"/>
    </source>
</evidence>
<protein>
    <submittedName>
        <fullName evidence="1">Uncharacterized protein</fullName>
    </submittedName>
</protein>
<comment type="caution">
    <text evidence="1">The sequence shown here is derived from an EMBL/GenBank/DDBJ whole genome shotgun (WGS) entry which is preliminary data.</text>
</comment>
<organism evidence="1 2">
    <name type="scientific">Diversispora epigaea</name>
    <dbReference type="NCBI Taxonomy" id="1348612"/>
    <lineage>
        <taxon>Eukaryota</taxon>
        <taxon>Fungi</taxon>
        <taxon>Fungi incertae sedis</taxon>
        <taxon>Mucoromycota</taxon>
        <taxon>Glomeromycotina</taxon>
        <taxon>Glomeromycetes</taxon>
        <taxon>Diversisporales</taxon>
        <taxon>Diversisporaceae</taxon>
        <taxon>Diversispora</taxon>
    </lineage>
</organism>
<accession>A0A397I5B7</accession>
<name>A0A397I5B7_9GLOM</name>
<dbReference type="Proteomes" id="UP000266861">
    <property type="component" value="Unassembled WGS sequence"/>
</dbReference>
<proteinExistence type="predicted"/>
<gene>
    <name evidence="1" type="ORF">Glove_272g31</name>
</gene>
<sequence length="55" mass="6397">MSGARVLTFEKHIAYFEYFLKLVNLPNSVLYNAQCLNEKEIKEGYKGELVDSIRN</sequence>
<keyword evidence="2" id="KW-1185">Reference proteome</keyword>
<evidence type="ECO:0000313" key="2">
    <source>
        <dbReference type="Proteomes" id="UP000266861"/>
    </source>
</evidence>
<dbReference type="AlphaFoldDB" id="A0A397I5B7"/>
<dbReference type="EMBL" id="PQFF01000249">
    <property type="protein sequence ID" value="RHZ70352.1"/>
    <property type="molecule type" value="Genomic_DNA"/>
</dbReference>
<dbReference type="OrthoDB" id="73076at2759"/>
<reference evidence="1 2" key="1">
    <citation type="submission" date="2018-08" db="EMBL/GenBank/DDBJ databases">
        <title>Genome and evolution of the arbuscular mycorrhizal fungus Diversispora epigaea (formerly Glomus versiforme) and its bacterial endosymbionts.</title>
        <authorList>
            <person name="Sun X."/>
            <person name="Fei Z."/>
            <person name="Harrison M."/>
        </authorList>
    </citation>
    <scope>NUCLEOTIDE SEQUENCE [LARGE SCALE GENOMIC DNA]</scope>
    <source>
        <strain evidence="1 2">IT104</strain>
    </source>
</reference>